<feature type="binding site" evidence="2">
    <location>
        <position position="10"/>
    </location>
    <ligand>
        <name>Zn(2+)</name>
        <dbReference type="ChEBI" id="CHEBI:29105"/>
        <label>1</label>
    </ligand>
</feature>
<dbReference type="Gene3D" id="3.40.50.10780">
    <property type="entry name" value="Dipeptide transport protein"/>
    <property type="match status" value="1"/>
</dbReference>
<dbReference type="PIRSF" id="PIRSF015853">
    <property type="entry name" value="Pep_DppA"/>
    <property type="match status" value="1"/>
</dbReference>
<evidence type="ECO:0000313" key="4">
    <source>
        <dbReference type="Proteomes" id="UP000055060"/>
    </source>
</evidence>
<evidence type="ECO:0000256" key="2">
    <source>
        <dbReference type="PIRSR" id="PIRSR015853-2"/>
    </source>
</evidence>
<proteinExistence type="predicted"/>
<dbReference type="Proteomes" id="UP000055060">
    <property type="component" value="Unassembled WGS sequence"/>
</dbReference>
<feature type="binding site" evidence="2">
    <location>
        <position position="60"/>
    </location>
    <ligand>
        <name>Zn(2+)</name>
        <dbReference type="ChEBI" id="CHEBI:29105"/>
        <label>2</label>
    </ligand>
</feature>
<feature type="binding site" evidence="2">
    <location>
        <position position="135"/>
    </location>
    <ligand>
        <name>Zn(2+)</name>
        <dbReference type="ChEBI" id="CHEBI:29105"/>
        <label>2</label>
    </ligand>
</feature>
<gene>
    <name evidence="3" type="ORF">LARV_00310</name>
</gene>
<name>A0A0S7B6L6_9CHLR</name>
<protein>
    <submittedName>
        <fullName evidence="3">D-aminopeptidase DppA. Metallo peptidase. MEROPS family M55</fullName>
    </submittedName>
</protein>
<dbReference type="InterPro" id="IPR007035">
    <property type="entry name" value="Peptidase_M55"/>
</dbReference>
<dbReference type="SUPFAM" id="SSF63992">
    <property type="entry name" value="Dipeptide transport protein"/>
    <property type="match status" value="1"/>
</dbReference>
<sequence>MKLLIAVDMEGITGVVNWDHVTPSHAEYQRFRHLMTADVNAAICGAADAGVEEIIVSDGHWSGTNLLIEELDPLARLNCGSPAPFSMVQGANQKIDAAFFIGYHAHIGSQNAILDHTWSSTAVANVWLNDRIAGEIGLNAAVCGAFDAPVLMVSGDQTAIAEARDWLGEIETAVVKQASGRFAAECLPPPVTQKLIRESATRAVRRYMKGRAPAPLKVDLPVTVTVEFTYSNMADLAAMLPGAARLDARKVAYTAADMPTAYRAFRSLVGLGNK</sequence>
<accession>A0A0S7B6L6</accession>
<dbReference type="GO" id="GO:0046872">
    <property type="term" value="F:metal ion binding"/>
    <property type="evidence" value="ECO:0007669"/>
    <property type="project" value="UniProtKB-KW"/>
</dbReference>
<dbReference type="CDD" id="cd08663">
    <property type="entry name" value="DAP_dppA_1"/>
    <property type="match status" value="1"/>
</dbReference>
<keyword evidence="3" id="KW-0031">Aminopeptidase</keyword>
<dbReference type="Pfam" id="PF04951">
    <property type="entry name" value="Peptidase_M55"/>
    <property type="match status" value="1"/>
</dbReference>
<organism evidence="3">
    <name type="scientific">Longilinea arvoryzae</name>
    <dbReference type="NCBI Taxonomy" id="360412"/>
    <lineage>
        <taxon>Bacteria</taxon>
        <taxon>Bacillati</taxon>
        <taxon>Chloroflexota</taxon>
        <taxon>Anaerolineae</taxon>
        <taxon>Anaerolineales</taxon>
        <taxon>Anaerolineaceae</taxon>
        <taxon>Longilinea</taxon>
    </lineage>
</organism>
<feature type="binding site" evidence="2">
    <location>
        <position position="8"/>
    </location>
    <ligand>
        <name>Zn(2+)</name>
        <dbReference type="ChEBI" id="CHEBI:29105"/>
        <label>2</label>
    </ligand>
</feature>
<keyword evidence="2" id="KW-0479">Metal-binding</keyword>
<reference evidence="3" key="1">
    <citation type="submission" date="2015-07" db="EMBL/GenBank/DDBJ databases">
        <title>Draft Genome Sequences of Anaerolinea thermolimosa IMO-1, Bellilinea caldifistulae GOMI-1, Leptolinea tardivitalis YMTK-2, Levilinea saccharolytica KIBI-1,Longilinea arvoryzae KOME-1, Previously Described as Members of the Anaerolineaceae (Chloroflexi).</title>
        <authorList>
            <person name="Sekiguchi Y."/>
            <person name="Ohashi A."/>
            <person name="Matsuura N."/>
            <person name="Tourlousse M.D."/>
        </authorList>
    </citation>
    <scope>NUCLEOTIDE SEQUENCE [LARGE SCALE GENOMIC DNA]</scope>
    <source>
        <strain evidence="3">KOME-1</strain>
    </source>
</reference>
<dbReference type="InterPro" id="IPR036177">
    <property type="entry name" value="Peptidase_M55_sf"/>
</dbReference>
<dbReference type="GO" id="GO:0004177">
    <property type="term" value="F:aminopeptidase activity"/>
    <property type="evidence" value="ECO:0007669"/>
    <property type="project" value="UniProtKB-KW"/>
</dbReference>
<keyword evidence="3" id="KW-0645">Protease</keyword>
<feature type="active site" description="Nucleophile" evidence="1">
    <location>
        <position position="116"/>
    </location>
</feature>
<feature type="binding site" evidence="2">
    <location>
        <position position="8"/>
    </location>
    <ligand>
        <name>Zn(2+)</name>
        <dbReference type="ChEBI" id="CHEBI:29105"/>
        <label>1</label>
    </ligand>
</feature>
<evidence type="ECO:0000256" key="1">
    <source>
        <dbReference type="PIRSR" id="PIRSR015853-1"/>
    </source>
</evidence>
<keyword evidence="3" id="KW-0378">Hydrolase</keyword>
<feature type="binding site" evidence="2">
    <location>
        <position position="104"/>
    </location>
    <ligand>
        <name>Zn(2+)</name>
        <dbReference type="ChEBI" id="CHEBI:29105"/>
        <label>2</label>
    </ligand>
</feature>
<keyword evidence="4" id="KW-1185">Reference proteome</keyword>
<dbReference type="Gene3D" id="3.30.1360.130">
    <property type="entry name" value="Dipeptide transport protein"/>
    <property type="match status" value="1"/>
</dbReference>
<dbReference type="EMBL" id="DF967972">
    <property type="protein sequence ID" value="GAP12574.1"/>
    <property type="molecule type" value="Genomic_DNA"/>
</dbReference>
<dbReference type="RefSeq" id="WP_075075069.1">
    <property type="nucleotide sequence ID" value="NZ_DF967972.1"/>
</dbReference>
<keyword evidence="2" id="KW-0862">Zinc</keyword>
<dbReference type="AlphaFoldDB" id="A0A0S7B6L6"/>
<evidence type="ECO:0000313" key="3">
    <source>
        <dbReference type="EMBL" id="GAP12574.1"/>
    </source>
</evidence>
<dbReference type="STRING" id="360412.LARV_00310"/>
<dbReference type="InterPro" id="IPR027476">
    <property type="entry name" value="DppA_N"/>
</dbReference>